<comment type="subcellular location">
    <subcellularLocation>
        <location evidence="1">Cell inner membrane</location>
        <topology evidence="1">Multi-pass membrane protein</topology>
    </subcellularLocation>
    <subcellularLocation>
        <location evidence="8">Cell membrane</location>
        <topology evidence="8">Multi-pass membrane protein</topology>
    </subcellularLocation>
</comment>
<evidence type="ECO:0000313" key="10">
    <source>
        <dbReference type="EMBL" id="KKR97380.1"/>
    </source>
</evidence>
<name>A0A0G0XKT2_9BACT</name>
<dbReference type="InterPro" id="IPR000515">
    <property type="entry name" value="MetI-like"/>
</dbReference>
<dbReference type="AlphaFoldDB" id="A0A0G0XKT2"/>
<organism evidence="10 11">
    <name type="scientific">Candidatus Uhrbacteria bacterium GW2011_GWF2_41_16</name>
    <dbReference type="NCBI Taxonomy" id="1618997"/>
    <lineage>
        <taxon>Bacteria</taxon>
        <taxon>Candidatus Uhriibacteriota</taxon>
    </lineage>
</organism>
<keyword evidence="7 8" id="KW-0472">Membrane</keyword>
<comment type="caution">
    <text evidence="10">The sequence shown here is derived from an EMBL/GenBank/DDBJ whole genome shotgun (WGS) entry which is preliminary data.</text>
</comment>
<dbReference type="PROSITE" id="PS50928">
    <property type="entry name" value="ABC_TM1"/>
    <property type="match status" value="2"/>
</dbReference>
<evidence type="ECO:0000259" key="9">
    <source>
        <dbReference type="PROSITE" id="PS50928"/>
    </source>
</evidence>
<evidence type="ECO:0000256" key="5">
    <source>
        <dbReference type="ARBA" id="ARBA00022692"/>
    </source>
</evidence>
<dbReference type="InterPro" id="IPR035906">
    <property type="entry name" value="MetI-like_sf"/>
</dbReference>
<feature type="transmembrane region" description="Helical" evidence="8">
    <location>
        <begin position="237"/>
        <end position="259"/>
    </location>
</feature>
<dbReference type="PATRIC" id="fig|1618997.3.peg.1042"/>
<feature type="transmembrane region" description="Helical" evidence="8">
    <location>
        <begin position="185"/>
        <end position="207"/>
    </location>
</feature>
<keyword evidence="3" id="KW-1003">Cell membrane</keyword>
<sequence>MAKRFTLWITIFLLIGIGLAPVISMFIKSLFVSGEFSLQNYGTLFQSDREWRLLFNSLTLAGATTLITLLLGVPLGTLLGKTDLPLKRLFTILFVIPLIIPSYILAIAWFYCLGRSGIVAMIFNADSGIITSNLLFGFTGTLFVMVSALLPIVIILTMTYLRMVNPNLEEAARLHCSWPMVLSKITIPLISPGITLAVLIVFILTLGEFGVPSFLRFDVYSVESFTRFSAFYDFNTATAAAMPLGIITFIVLIVERLFLRKKTFIFRTMESEKTMVMAPLGKTKPFFVAAVSVLVSILVIIPIGMLLYKSFSFSAYFQGFSHSIDSIIRSLFYASIGATCLVVFGFFLGYFLERRALKLFFAADSIAIFLFALPGTVTGIGLISLWNTPETNFIYASMGIIIFGYIAQYTALGERIMAATFSHVPRSMEEAGQIVGAGWFRRLLRIMIPLAKRGLIATWLICFIFCLRDIGITMMVYPPAHDTLPVRIFTLMANSPDDLISALCAIMIMITLLPLFGLGLVNKYVKKAPTPG</sequence>
<keyword evidence="2 8" id="KW-0813">Transport</keyword>
<reference evidence="10 11" key="1">
    <citation type="journal article" date="2015" name="Nature">
        <title>rRNA introns, odd ribosomes, and small enigmatic genomes across a large radiation of phyla.</title>
        <authorList>
            <person name="Brown C.T."/>
            <person name="Hug L.A."/>
            <person name="Thomas B.C."/>
            <person name="Sharon I."/>
            <person name="Castelle C.J."/>
            <person name="Singh A."/>
            <person name="Wilkins M.J."/>
            <person name="Williams K.H."/>
            <person name="Banfield J.F."/>
        </authorList>
    </citation>
    <scope>NUCLEOTIDE SEQUENCE [LARGE SCALE GENOMIC DNA]</scope>
</reference>
<feature type="transmembrane region" description="Helical" evidence="8">
    <location>
        <begin position="142"/>
        <end position="164"/>
    </location>
</feature>
<proteinExistence type="inferred from homology"/>
<dbReference type="Gene3D" id="1.10.3720.10">
    <property type="entry name" value="MetI-like"/>
    <property type="match status" value="2"/>
</dbReference>
<dbReference type="EMBL" id="LCAU01000017">
    <property type="protein sequence ID" value="KKR97380.1"/>
    <property type="molecule type" value="Genomic_DNA"/>
</dbReference>
<feature type="transmembrane region" description="Helical" evidence="8">
    <location>
        <begin position="455"/>
        <end position="479"/>
    </location>
</feature>
<keyword evidence="6 8" id="KW-1133">Transmembrane helix</keyword>
<dbReference type="Proteomes" id="UP000034746">
    <property type="component" value="Unassembled WGS sequence"/>
</dbReference>
<feature type="transmembrane region" description="Helical" evidence="8">
    <location>
        <begin position="392"/>
        <end position="412"/>
    </location>
</feature>
<feature type="transmembrane region" description="Helical" evidence="8">
    <location>
        <begin position="53"/>
        <end position="77"/>
    </location>
</feature>
<feature type="transmembrane region" description="Helical" evidence="8">
    <location>
        <begin position="6"/>
        <end position="32"/>
    </location>
</feature>
<evidence type="ECO:0000256" key="8">
    <source>
        <dbReference type="RuleBase" id="RU363032"/>
    </source>
</evidence>
<dbReference type="PANTHER" id="PTHR43357:SF3">
    <property type="entry name" value="FE(3+)-TRANSPORT SYSTEM PERMEASE PROTEIN FBPB 2"/>
    <property type="match status" value="1"/>
</dbReference>
<comment type="similarity">
    <text evidence="8">Belongs to the binding-protein-dependent transport system permease family.</text>
</comment>
<keyword evidence="5 8" id="KW-0812">Transmembrane</keyword>
<evidence type="ECO:0000256" key="1">
    <source>
        <dbReference type="ARBA" id="ARBA00004429"/>
    </source>
</evidence>
<feature type="domain" description="ABC transmembrane type-1" evidence="9">
    <location>
        <begin position="54"/>
        <end position="255"/>
    </location>
</feature>
<feature type="transmembrane region" description="Helical" evidence="8">
    <location>
        <begin position="89"/>
        <end position="111"/>
    </location>
</feature>
<evidence type="ECO:0000256" key="4">
    <source>
        <dbReference type="ARBA" id="ARBA00022519"/>
    </source>
</evidence>
<dbReference type="Pfam" id="PF00528">
    <property type="entry name" value="BPD_transp_1"/>
    <property type="match status" value="1"/>
</dbReference>
<dbReference type="GO" id="GO:0005886">
    <property type="term" value="C:plasma membrane"/>
    <property type="evidence" value="ECO:0007669"/>
    <property type="project" value="UniProtKB-SubCell"/>
</dbReference>
<feature type="transmembrane region" description="Helical" evidence="8">
    <location>
        <begin position="286"/>
        <end position="311"/>
    </location>
</feature>
<feature type="transmembrane region" description="Helical" evidence="8">
    <location>
        <begin position="359"/>
        <end position="386"/>
    </location>
</feature>
<keyword evidence="4" id="KW-0997">Cell inner membrane</keyword>
<evidence type="ECO:0000256" key="2">
    <source>
        <dbReference type="ARBA" id="ARBA00022448"/>
    </source>
</evidence>
<dbReference type="SUPFAM" id="SSF161098">
    <property type="entry name" value="MetI-like"/>
    <property type="match status" value="2"/>
</dbReference>
<evidence type="ECO:0000256" key="6">
    <source>
        <dbReference type="ARBA" id="ARBA00022989"/>
    </source>
</evidence>
<feature type="transmembrane region" description="Helical" evidence="8">
    <location>
        <begin position="499"/>
        <end position="521"/>
    </location>
</feature>
<evidence type="ECO:0000313" key="11">
    <source>
        <dbReference type="Proteomes" id="UP000034746"/>
    </source>
</evidence>
<evidence type="ECO:0000256" key="7">
    <source>
        <dbReference type="ARBA" id="ARBA00023136"/>
    </source>
</evidence>
<gene>
    <name evidence="10" type="ORF">UU48_C0017G0016</name>
</gene>
<evidence type="ECO:0000256" key="3">
    <source>
        <dbReference type="ARBA" id="ARBA00022475"/>
    </source>
</evidence>
<dbReference type="PANTHER" id="PTHR43357">
    <property type="entry name" value="INNER MEMBRANE ABC TRANSPORTER PERMEASE PROTEIN YDCV"/>
    <property type="match status" value="1"/>
</dbReference>
<feature type="transmembrane region" description="Helical" evidence="8">
    <location>
        <begin position="331"/>
        <end position="352"/>
    </location>
</feature>
<dbReference type="CDD" id="cd06261">
    <property type="entry name" value="TM_PBP2"/>
    <property type="match status" value="2"/>
</dbReference>
<accession>A0A0G0XKT2</accession>
<protein>
    <submittedName>
        <fullName evidence="10">Binding-protein-dependent transport system inner membrane component</fullName>
    </submittedName>
</protein>
<feature type="domain" description="ABC transmembrane type-1" evidence="9">
    <location>
        <begin position="327"/>
        <end position="521"/>
    </location>
</feature>
<dbReference type="GO" id="GO:0055085">
    <property type="term" value="P:transmembrane transport"/>
    <property type="evidence" value="ECO:0007669"/>
    <property type="project" value="InterPro"/>
</dbReference>